<accession>A0A2J5HQV5</accession>
<gene>
    <name evidence="2" type="ORF">BDW42DRAFT_172452</name>
</gene>
<feature type="compositionally biased region" description="Basic and acidic residues" evidence="1">
    <location>
        <begin position="227"/>
        <end position="240"/>
    </location>
</feature>
<name>A0A2J5HQV5_9EURO</name>
<dbReference type="EMBL" id="KZ559557">
    <property type="protein sequence ID" value="PLN79658.1"/>
    <property type="molecule type" value="Genomic_DNA"/>
</dbReference>
<proteinExistence type="predicted"/>
<protein>
    <submittedName>
        <fullName evidence="2">Uncharacterized protein</fullName>
    </submittedName>
</protein>
<feature type="region of interest" description="Disordered" evidence="1">
    <location>
        <begin position="112"/>
        <end position="244"/>
    </location>
</feature>
<feature type="compositionally biased region" description="Low complexity" evidence="1">
    <location>
        <begin position="147"/>
        <end position="160"/>
    </location>
</feature>
<feature type="compositionally biased region" description="Polar residues" evidence="1">
    <location>
        <begin position="162"/>
        <end position="172"/>
    </location>
</feature>
<keyword evidence="3" id="KW-1185">Reference proteome</keyword>
<organism evidence="2 3">
    <name type="scientific">Aspergillus taichungensis</name>
    <dbReference type="NCBI Taxonomy" id="482145"/>
    <lineage>
        <taxon>Eukaryota</taxon>
        <taxon>Fungi</taxon>
        <taxon>Dikarya</taxon>
        <taxon>Ascomycota</taxon>
        <taxon>Pezizomycotina</taxon>
        <taxon>Eurotiomycetes</taxon>
        <taxon>Eurotiomycetidae</taxon>
        <taxon>Eurotiales</taxon>
        <taxon>Aspergillaceae</taxon>
        <taxon>Aspergillus</taxon>
        <taxon>Aspergillus subgen. Circumdati</taxon>
    </lineage>
</organism>
<feature type="region of interest" description="Disordered" evidence="1">
    <location>
        <begin position="296"/>
        <end position="316"/>
    </location>
</feature>
<dbReference type="AlphaFoldDB" id="A0A2J5HQV5"/>
<evidence type="ECO:0000313" key="3">
    <source>
        <dbReference type="Proteomes" id="UP000235023"/>
    </source>
</evidence>
<dbReference type="Proteomes" id="UP000235023">
    <property type="component" value="Unassembled WGS sequence"/>
</dbReference>
<evidence type="ECO:0000256" key="1">
    <source>
        <dbReference type="SAM" id="MobiDB-lite"/>
    </source>
</evidence>
<feature type="compositionally biased region" description="Low complexity" evidence="1">
    <location>
        <begin position="174"/>
        <end position="201"/>
    </location>
</feature>
<evidence type="ECO:0000313" key="2">
    <source>
        <dbReference type="EMBL" id="PLN79658.1"/>
    </source>
</evidence>
<reference evidence="3" key="1">
    <citation type="submission" date="2017-12" db="EMBL/GenBank/DDBJ databases">
        <authorList>
            <consortium name="DOE Joint Genome Institute"/>
            <person name="Mondo S.J."/>
            <person name="Kjaerbolling I."/>
            <person name="Vesth T.C."/>
            <person name="Frisvad J.C."/>
            <person name="Nybo J.L."/>
            <person name="Theobald S."/>
            <person name="Kuo A."/>
            <person name="Bowyer P."/>
            <person name="Matsuda Y."/>
            <person name="Lyhne E.K."/>
            <person name="Kogle M.E."/>
            <person name="Clum A."/>
            <person name="Lipzen A."/>
            <person name="Salamov A."/>
            <person name="Ngan C.Y."/>
            <person name="Daum C."/>
            <person name="Chiniquy J."/>
            <person name="Barry K."/>
            <person name="LaButti K."/>
            <person name="Haridas S."/>
            <person name="Simmons B.A."/>
            <person name="Magnuson J.K."/>
            <person name="Mortensen U.H."/>
            <person name="Larsen T.O."/>
            <person name="Grigoriev I.V."/>
            <person name="Baker S.E."/>
            <person name="Andersen M.R."/>
            <person name="Nordberg H.P."/>
            <person name="Cantor M.N."/>
            <person name="Hua S.X."/>
        </authorList>
    </citation>
    <scope>NUCLEOTIDE SEQUENCE [LARGE SCALE GENOMIC DNA]</scope>
    <source>
        <strain evidence="3">IBT 19404</strain>
    </source>
</reference>
<feature type="region of interest" description="Disordered" evidence="1">
    <location>
        <begin position="1"/>
        <end position="82"/>
    </location>
</feature>
<sequence length="316" mass="34363">MARSRSKSPSFSLFPPVQPNRTSKVPGSTLPREPSPLHRSQSSLFESHRENLRNPPRQPSPTRRSSPQKAPVSHKAQFSESSILTFTSLEEGDDKIILQGVKPVQNIKDEPTWEFIQKNPTQTTKQEIGATLKVNTQELPPPESEDINSAASSPILSPLSGVTVNKMTSPSEGSKPAISPSGSSKPAISPSRSSKPAISPSVASKPGISPAGSARMPLADDNDSDNEDPKIDFDLDKDIETVNPEQLPIPKVEVSIARSVSVSRGKKQIIVPIGPRTDRLNPDERLVDRKARMVRVTDGQHGHRHGNSQDVRIEMA</sequence>
<dbReference type="OrthoDB" id="5404004at2759"/>